<feature type="domain" description="N-acetyltransferase" evidence="3">
    <location>
        <begin position="4"/>
        <end position="155"/>
    </location>
</feature>
<dbReference type="Pfam" id="PF13508">
    <property type="entry name" value="Acetyltransf_7"/>
    <property type="match status" value="1"/>
</dbReference>
<dbReference type="Proteomes" id="UP000503820">
    <property type="component" value="Unassembled WGS sequence"/>
</dbReference>
<dbReference type="InterPro" id="IPR000182">
    <property type="entry name" value="GNAT_dom"/>
</dbReference>
<dbReference type="PANTHER" id="PTHR30602">
    <property type="entry name" value="AMINO-ACID ACETYLTRANSFERASE"/>
    <property type="match status" value="1"/>
</dbReference>
<evidence type="ECO:0000259" key="3">
    <source>
        <dbReference type="PROSITE" id="PS51186"/>
    </source>
</evidence>
<proteinExistence type="predicted"/>
<evidence type="ECO:0000256" key="1">
    <source>
        <dbReference type="ARBA" id="ARBA00022679"/>
    </source>
</evidence>
<gene>
    <name evidence="4" type="ORF">DSM19430T_30710</name>
</gene>
<keyword evidence="1 4" id="KW-0808">Transferase</keyword>
<dbReference type="NCBIfam" id="NF005840">
    <property type="entry name" value="PRK07757.1"/>
    <property type="match status" value="1"/>
</dbReference>
<keyword evidence="5" id="KW-1185">Reference proteome</keyword>
<name>A0A7J0BXG2_9BACT</name>
<protein>
    <submittedName>
        <fullName evidence="4">Acetyltransferase</fullName>
    </submittedName>
</protein>
<keyword evidence="2" id="KW-0012">Acyltransferase</keyword>
<dbReference type="InterPro" id="IPR016181">
    <property type="entry name" value="Acyl_CoA_acyltransferase"/>
</dbReference>
<dbReference type="InterPro" id="IPR010167">
    <property type="entry name" value="NH2A_AcTrfase"/>
</dbReference>
<dbReference type="SUPFAM" id="SSF55729">
    <property type="entry name" value="Acyl-CoA N-acyltransferases (Nat)"/>
    <property type="match status" value="1"/>
</dbReference>
<dbReference type="PANTHER" id="PTHR30602:SF12">
    <property type="entry name" value="AMINO-ACID ACETYLTRANSFERASE NAGS1, CHLOROPLASTIC-RELATED"/>
    <property type="match status" value="1"/>
</dbReference>
<accession>A0A7J0BXG2</accession>
<dbReference type="RefSeq" id="WP_174410997.1">
    <property type="nucleotide sequence ID" value="NZ_BLVP01000036.1"/>
</dbReference>
<comment type="caution">
    <text evidence="4">The sequence shown here is derived from an EMBL/GenBank/DDBJ whole genome shotgun (WGS) entry which is preliminary data.</text>
</comment>
<dbReference type="PROSITE" id="PS51186">
    <property type="entry name" value="GNAT"/>
    <property type="match status" value="1"/>
</dbReference>
<evidence type="ECO:0000313" key="5">
    <source>
        <dbReference type="Proteomes" id="UP000503820"/>
    </source>
</evidence>
<dbReference type="GO" id="GO:0006526">
    <property type="term" value="P:L-arginine biosynthetic process"/>
    <property type="evidence" value="ECO:0007669"/>
    <property type="project" value="InterPro"/>
</dbReference>
<dbReference type="Gene3D" id="3.40.630.30">
    <property type="match status" value="1"/>
</dbReference>
<organism evidence="4 5">
    <name type="scientific">Desulfovibrio psychrotolerans</name>
    <dbReference type="NCBI Taxonomy" id="415242"/>
    <lineage>
        <taxon>Bacteria</taxon>
        <taxon>Pseudomonadati</taxon>
        <taxon>Thermodesulfobacteriota</taxon>
        <taxon>Desulfovibrionia</taxon>
        <taxon>Desulfovibrionales</taxon>
        <taxon>Desulfovibrionaceae</taxon>
        <taxon>Desulfovibrio</taxon>
    </lineage>
</organism>
<dbReference type="GO" id="GO:0005737">
    <property type="term" value="C:cytoplasm"/>
    <property type="evidence" value="ECO:0007669"/>
    <property type="project" value="InterPro"/>
</dbReference>
<dbReference type="GO" id="GO:0004042">
    <property type="term" value="F:L-glutamate N-acetyltransferase activity"/>
    <property type="evidence" value="ECO:0007669"/>
    <property type="project" value="InterPro"/>
</dbReference>
<sequence>MGKPYIRKARMQDVKAVHKLLMECSGQGLLLPRPLNQLYGHLREFYVVDPDDGGPIQGCCALAIVWDGLAEVRSLAVDERLRGQGFGRKLVEACLSESLTLGIYKVFTLTYQDSFFRKMGFAEVSKDVLPQKVWADCINCPKFPECDEIAMQIDL</sequence>
<reference evidence="4 5" key="1">
    <citation type="submission" date="2020-05" db="EMBL/GenBank/DDBJ databases">
        <title>Draft genome sequence of Desulfovibrio psychrotolerans JS1T.</title>
        <authorList>
            <person name="Ueno A."/>
            <person name="Tamazawa S."/>
            <person name="Tamamura S."/>
            <person name="Murakami T."/>
            <person name="Kiyama T."/>
            <person name="Inomata H."/>
            <person name="Amano Y."/>
            <person name="Miyakawa K."/>
            <person name="Tamaki H."/>
            <person name="Naganuma T."/>
            <person name="Kaneko K."/>
        </authorList>
    </citation>
    <scope>NUCLEOTIDE SEQUENCE [LARGE SCALE GENOMIC DNA]</scope>
    <source>
        <strain evidence="4 5">JS1</strain>
    </source>
</reference>
<evidence type="ECO:0000256" key="2">
    <source>
        <dbReference type="ARBA" id="ARBA00023315"/>
    </source>
</evidence>
<dbReference type="AlphaFoldDB" id="A0A7J0BXG2"/>
<dbReference type="CDD" id="cd04301">
    <property type="entry name" value="NAT_SF"/>
    <property type="match status" value="1"/>
</dbReference>
<evidence type="ECO:0000313" key="4">
    <source>
        <dbReference type="EMBL" id="GFM38387.1"/>
    </source>
</evidence>
<dbReference type="EMBL" id="BLVP01000036">
    <property type="protein sequence ID" value="GFM38387.1"/>
    <property type="molecule type" value="Genomic_DNA"/>
</dbReference>